<dbReference type="Pfam" id="PF04468">
    <property type="entry name" value="PSP1"/>
    <property type="match status" value="1"/>
</dbReference>
<reference evidence="4" key="1">
    <citation type="submission" date="2015-05" db="EMBL/GenBank/DDBJ databases">
        <authorList>
            <consortium name="Pathogen Informatics"/>
        </authorList>
    </citation>
    <scope>NUCLEOTIDE SEQUENCE [LARGE SCALE GENOMIC DNA]</scope>
    <source>
        <strain evidence="4">M72</strain>
    </source>
</reference>
<dbReference type="PROSITE" id="PS51411">
    <property type="entry name" value="PSP1_C"/>
    <property type="match status" value="1"/>
</dbReference>
<evidence type="ECO:0000256" key="1">
    <source>
        <dbReference type="SAM" id="MobiDB-lite"/>
    </source>
</evidence>
<feature type="compositionally biased region" description="Basic and acidic residues" evidence="1">
    <location>
        <begin position="330"/>
        <end position="352"/>
    </location>
</feature>
<dbReference type="AlphaFoldDB" id="A0A0M6WAE1"/>
<dbReference type="STRING" id="301302.ERS852420_01857"/>
<organism evidence="3 4">
    <name type="scientific">Roseburia faecis</name>
    <dbReference type="NCBI Taxonomy" id="301302"/>
    <lineage>
        <taxon>Bacteria</taxon>
        <taxon>Bacillati</taxon>
        <taxon>Bacillota</taxon>
        <taxon>Clostridia</taxon>
        <taxon>Lachnospirales</taxon>
        <taxon>Lachnospiraceae</taxon>
        <taxon>Roseburia</taxon>
    </lineage>
</organism>
<feature type="compositionally biased region" description="Acidic residues" evidence="1">
    <location>
        <begin position="288"/>
        <end position="299"/>
    </location>
</feature>
<accession>A0A0M6WAE1</accession>
<dbReference type="InterPro" id="IPR007557">
    <property type="entry name" value="PSP1_C"/>
</dbReference>
<feature type="compositionally biased region" description="Basic and acidic residues" evidence="1">
    <location>
        <begin position="428"/>
        <end position="440"/>
    </location>
</feature>
<feature type="domain" description="PSP1 C-terminal" evidence="2">
    <location>
        <begin position="61"/>
        <end position="146"/>
    </location>
</feature>
<keyword evidence="4" id="KW-1185">Reference proteome</keyword>
<dbReference type="PANTHER" id="PTHR43830">
    <property type="entry name" value="PROTEIN PSP1"/>
    <property type="match status" value="1"/>
</dbReference>
<name>A0A0M6WAE1_9FIRM</name>
<evidence type="ECO:0000313" key="4">
    <source>
        <dbReference type="Proteomes" id="UP000049979"/>
    </source>
</evidence>
<proteinExistence type="predicted"/>
<dbReference type="GO" id="GO:0005737">
    <property type="term" value="C:cytoplasm"/>
    <property type="evidence" value="ECO:0007669"/>
    <property type="project" value="TreeGrafter"/>
</dbReference>
<dbReference type="NCBIfam" id="NF041131">
    <property type="entry name" value="RicT_YaaT_fam"/>
    <property type="match status" value="1"/>
</dbReference>
<sequence length="440" mass="51433">MIKVVGIRFQRAGKIYYFDPLDYDLETAMHVIVETARGIEMGTVLIPPKEVDDDKVVQPLKPVIRIATDDDEKVIEKNKEKEAEAYVICKEKIAKHGLDMKLVAAEYTFDNNKLLFYFTADGRIDFRELVKDLASVFRTRIELRQIGVRDETKMLGGIGICGRELCCRSYLTDFVPVSIKMAKEQNLSLNPTKISGVCGRLMCCLKNEQETYEYLNSRLPSVGDSVITPTGMHGEVSGVNVLRQLVKVVVDNGEEKELQEYAVDDLKFTPRRRRDVRVTDEEMKELEGLEDNGSTEEENERPQRENRRENNRGKYRREQNDASPETDVGSESRENREKNDSGEKREYRDRSNYRGKKREYRDRNDNGEKREYRERSNYRGRNYNRDRRENADRENSGEGGEKREYRGERNFRRHRNYDRKNYQGGNNERGEQKRGDNPQS</sequence>
<dbReference type="PANTHER" id="PTHR43830:SF3">
    <property type="entry name" value="PROTEIN PSP1"/>
    <property type="match status" value="1"/>
</dbReference>
<feature type="compositionally biased region" description="Basic and acidic residues" evidence="1">
    <location>
        <begin position="359"/>
        <end position="410"/>
    </location>
</feature>
<gene>
    <name evidence="3" type="ORF">M72_19141</name>
</gene>
<dbReference type="OrthoDB" id="9779344at2"/>
<dbReference type="InterPro" id="IPR047767">
    <property type="entry name" value="PSP1-like"/>
</dbReference>
<feature type="compositionally biased region" description="Basic and acidic residues" evidence="1">
    <location>
        <begin position="300"/>
        <end position="320"/>
    </location>
</feature>
<evidence type="ECO:0000313" key="3">
    <source>
        <dbReference type="EMBL" id="CRL31954.1"/>
    </source>
</evidence>
<feature type="region of interest" description="Disordered" evidence="1">
    <location>
        <begin position="279"/>
        <end position="440"/>
    </location>
</feature>
<dbReference type="Proteomes" id="UP000049979">
    <property type="component" value="Unassembled WGS sequence"/>
</dbReference>
<dbReference type="EMBL" id="CVRR01000003">
    <property type="protein sequence ID" value="CRL31954.1"/>
    <property type="molecule type" value="Genomic_DNA"/>
</dbReference>
<evidence type="ECO:0000259" key="2">
    <source>
        <dbReference type="PROSITE" id="PS51411"/>
    </source>
</evidence>
<protein>
    <recommendedName>
        <fullName evidence="2">PSP1 C-terminal domain-containing protein</fullName>
    </recommendedName>
</protein>